<gene>
    <name evidence="3" type="ORF">KHA97_09680</name>
</gene>
<reference evidence="3 4" key="1">
    <citation type="submission" date="2021-05" db="EMBL/GenBank/DDBJ databases">
        <title>Novel Bacillus species.</title>
        <authorList>
            <person name="Liu G."/>
        </authorList>
    </citation>
    <scope>NUCLEOTIDE SEQUENCE [LARGE SCALE GENOMIC DNA]</scope>
    <source>
        <strain evidence="4">FJAT-49780</strain>
    </source>
</reference>
<protein>
    <submittedName>
        <fullName evidence="3">Tape measure protein</fullName>
    </submittedName>
</protein>
<comment type="caution">
    <text evidence="3">The sequence shown here is derived from an EMBL/GenBank/DDBJ whole genome shotgun (WGS) entry which is preliminary data.</text>
</comment>
<feature type="transmembrane region" description="Helical" evidence="1">
    <location>
        <begin position="314"/>
        <end position="335"/>
    </location>
</feature>
<keyword evidence="4" id="KW-1185">Reference proteome</keyword>
<proteinExistence type="predicted"/>
<sequence>MANDILVKVGADISDFARGMKDSQDKLSTFSKATKTNELTVGKLAAAVGITTLAFKAFGMVKDSVNKAFARIDTMEQFERVMTTMTGSSNKAKEVLADVNETVKGTAYGLDVGAKAVQSFVTSNMDVDKATATFKSWGDAVAFYGDGTNATLGSVTDALAKATAKGKIQMDTMNRLAEAGIPAMQIYADATGKSVEEVATQMQKGQIKADEFIDVMNDAMKNGTKNFASINGAAKEAGASWTGTFDNMKAAVARGTISIIQKIDEMLKTNGLPDMRALIADFGKKFEEVLKKIAEAIPPTVEKLMALKDAIEPWLPIITPIAAAFGIFIGYVAGLNTVVKIAEGVWTAFNFVLGANPYVLIVAGLLLIATGLIMAYKKVEWFRDMVDAAWAKIKDVFLKSLEWIKNNVVIPIINQVASFINENLTKIKDFWAKNGEQILALVTLNFKNIWENIKMVMGLIKGIFEMVWPIISGIVQIAWGLIKTFVRNGIDLIFGIIDTVMALIRGDWEGAWNSIKDTAQKIWKNIVKFFEEVDLVQIGKDIIQGLINGIGSMGNAVWKAAENIAKNVKDAIMSFLGVHSPARELIKIGKYTGQGFAIGIENMTGLVQKASEKLADAAIPNTQQISMSYATPRGTNSLSSALKGTINVESEKPGGIVQNLTIISPKHLSPAETARLNKRESQRLAMEVRMR</sequence>
<dbReference type="PANTHER" id="PTHR37813">
    <property type="entry name" value="FELS-2 PROPHAGE PROTEIN"/>
    <property type="match status" value="1"/>
</dbReference>
<keyword evidence="1" id="KW-1133">Transmembrane helix</keyword>
<dbReference type="Pfam" id="PF20155">
    <property type="entry name" value="TMP_3"/>
    <property type="match status" value="1"/>
</dbReference>
<dbReference type="InterPro" id="IPR013491">
    <property type="entry name" value="Tape_meas_N"/>
</dbReference>
<dbReference type="PANTHER" id="PTHR37813:SF1">
    <property type="entry name" value="FELS-2 PROPHAGE PROTEIN"/>
    <property type="match status" value="1"/>
</dbReference>
<evidence type="ECO:0000256" key="1">
    <source>
        <dbReference type="SAM" id="Phobius"/>
    </source>
</evidence>
<evidence type="ECO:0000313" key="3">
    <source>
        <dbReference type="EMBL" id="MBS4195326.1"/>
    </source>
</evidence>
<dbReference type="Proteomes" id="UP000681414">
    <property type="component" value="Unassembled WGS sequence"/>
</dbReference>
<evidence type="ECO:0000259" key="2">
    <source>
        <dbReference type="Pfam" id="PF20155"/>
    </source>
</evidence>
<keyword evidence="1" id="KW-0472">Membrane</keyword>
<evidence type="ECO:0000313" key="4">
    <source>
        <dbReference type="Proteomes" id="UP000681414"/>
    </source>
</evidence>
<dbReference type="NCBIfam" id="TIGR02675">
    <property type="entry name" value="tape_meas_nterm"/>
    <property type="match status" value="1"/>
</dbReference>
<dbReference type="AlphaFoldDB" id="A0A942TCE8"/>
<dbReference type="RefSeq" id="WP_213124553.1">
    <property type="nucleotide sequence ID" value="NZ_JAGYPG010000002.1"/>
</dbReference>
<feature type="transmembrane region" description="Helical" evidence="1">
    <location>
        <begin position="355"/>
        <end position="376"/>
    </location>
</feature>
<name>A0A942TCE8_9BACI</name>
<dbReference type="EMBL" id="JAGYPG010000002">
    <property type="protein sequence ID" value="MBS4195326.1"/>
    <property type="molecule type" value="Genomic_DNA"/>
</dbReference>
<organism evidence="3 4">
    <name type="scientific">Lederbergia citri</name>
    <dbReference type="NCBI Taxonomy" id="2833580"/>
    <lineage>
        <taxon>Bacteria</taxon>
        <taxon>Bacillati</taxon>
        <taxon>Bacillota</taxon>
        <taxon>Bacilli</taxon>
        <taxon>Bacillales</taxon>
        <taxon>Bacillaceae</taxon>
        <taxon>Lederbergia</taxon>
    </lineage>
</organism>
<keyword evidence="1" id="KW-0812">Transmembrane</keyword>
<accession>A0A942TCE8</accession>
<feature type="domain" description="Tape measure protein N-terminal" evidence="2">
    <location>
        <begin position="67"/>
        <end position="254"/>
    </location>
</feature>